<reference evidence="1 2" key="1">
    <citation type="submission" date="2016-01" db="EMBL/GenBank/DDBJ databases">
        <title>High potential of lignocellulose degradation of a new Verrucomicrobia species.</title>
        <authorList>
            <person name="Wang Y."/>
            <person name="Shi Y."/>
            <person name="Qiu Z."/>
            <person name="Liu S."/>
            <person name="Yang H."/>
        </authorList>
    </citation>
    <scope>NUCLEOTIDE SEQUENCE [LARGE SCALE GENOMIC DNA]</scope>
    <source>
        <strain evidence="1 2">TSB47</strain>
    </source>
</reference>
<dbReference type="PROSITE" id="PS00409">
    <property type="entry name" value="PROKAR_NTER_METHYL"/>
    <property type="match status" value="1"/>
</dbReference>
<organism evidence="1 2">
    <name type="scientific">Termitidicoccus mucosus</name>
    <dbReference type="NCBI Taxonomy" id="1184151"/>
    <lineage>
        <taxon>Bacteria</taxon>
        <taxon>Pseudomonadati</taxon>
        <taxon>Verrucomicrobiota</taxon>
        <taxon>Opitutia</taxon>
        <taxon>Opitutales</taxon>
        <taxon>Opitutaceae</taxon>
        <taxon>Termitidicoccus</taxon>
    </lineage>
</organism>
<gene>
    <name evidence="1" type="ORF">AW736_07135</name>
</gene>
<protein>
    <recommendedName>
        <fullName evidence="3">Prepilin-type N-terminal cleavage/methylation domain-containing protein</fullName>
    </recommendedName>
</protein>
<dbReference type="AlphaFoldDB" id="A0A178ILC4"/>
<comment type="caution">
    <text evidence="1">The sequence shown here is derived from an EMBL/GenBank/DDBJ whole genome shotgun (WGS) entry which is preliminary data.</text>
</comment>
<dbReference type="NCBIfam" id="TIGR02532">
    <property type="entry name" value="IV_pilin_GFxxxE"/>
    <property type="match status" value="1"/>
</dbReference>
<keyword evidence="2" id="KW-1185">Reference proteome</keyword>
<proteinExistence type="predicted"/>
<dbReference type="EMBL" id="LRRQ01000054">
    <property type="protein sequence ID" value="OAM90558.1"/>
    <property type="molecule type" value="Genomic_DNA"/>
</dbReference>
<name>A0A178ILC4_9BACT</name>
<dbReference type="SUPFAM" id="SSF54523">
    <property type="entry name" value="Pili subunits"/>
    <property type="match status" value="1"/>
</dbReference>
<evidence type="ECO:0000313" key="1">
    <source>
        <dbReference type="EMBL" id="OAM90558.1"/>
    </source>
</evidence>
<dbReference type="Pfam" id="PF07963">
    <property type="entry name" value="N_methyl"/>
    <property type="match status" value="1"/>
</dbReference>
<evidence type="ECO:0008006" key="3">
    <source>
        <dbReference type="Google" id="ProtNLM"/>
    </source>
</evidence>
<dbReference type="Proteomes" id="UP000078486">
    <property type="component" value="Unassembled WGS sequence"/>
</dbReference>
<dbReference type="STRING" id="1184151.AW736_07135"/>
<dbReference type="Gene3D" id="3.30.700.10">
    <property type="entry name" value="Glycoprotein, Type 4 Pilin"/>
    <property type="match status" value="1"/>
</dbReference>
<accession>A0A178ILC4</accession>
<sequence length="287" mass="30230">MNSRSGFTLLELLVVVAILAAVAGTAAIALKDTDARASAAAHVAMMDELNKGIQTYRVLKRNELPTRFDSLLTVSGSNPGFLGFDPESDAAIATIPSGVQTIMKDGGITALMYIDPAAEPEGIVAGVADCAHIQTLINSRANNVVAGNVFLPEAANGCGTALQLDGTARSGVFWTEGSLRLTGQEDAADKRHVYLLTGIGPSSTLFDTNSLGGMTTVPVYRHVKPDEYNRFIAVWNVGYVTDSGDDPLPSAASFVVGDQIDLVTILDGALDTKEEELGEWDGTRNTI</sequence>
<dbReference type="InterPro" id="IPR012902">
    <property type="entry name" value="N_methyl_site"/>
</dbReference>
<dbReference type="InterPro" id="IPR045584">
    <property type="entry name" value="Pilin-like"/>
</dbReference>
<evidence type="ECO:0000313" key="2">
    <source>
        <dbReference type="Proteomes" id="UP000078486"/>
    </source>
</evidence>